<feature type="domain" description="DHHA1" evidence="2">
    <location>
        <begin position="240"/>
        <end position="301"/>
    </location>
</feature>
<dbReference type="InterPro" id="IPR001667">
    <property type="entry name" value="DDH_dom"/>
</dbReference>
<accession>A0A660SKK4</accession>
<feature type="domain" description="DDH" evidence="1">
    <location>
        <begin position="29"/>
        <end position="161"/>
    </location>
</feature>
<dbReference type="Pfam" id="PF01368">
    <property type="entry name" value="DHH"/>
    <property type="match status" value="1"/>
</dbReference>
<evidence type="ECO:0000313" key="4">
    <source>
        <dbReference type="Proteomes" id="UP000268469"/>
    </source>
</evidence>
<gene>
    <name evidence="3" type="ORF">DRP53_01695</name>
</gene>
<protein>
    <submittedName>
        <fullName evidence="3">Uncharacterized protein</fullName>
    </submittedName>
</protein>
<dbReference type="GO" id="GO:0003676">
    <property type="term" value="F:nucleic acid binding"/>
    <property type="evidence" value="ECO:0007669"/>
    <property type="project" value="InterPro"/>
</dbReference>
<sequence>MASASMNSLTASKARRILELIRRNDQGQILIHTSPDGDAIASAIGLYRVIKKITGYSYHLFCPRPIPTRYRFLTRSSRFRTRPKKVPFSIVLDTASLSRLPGWKPSGLIINIDHHDSNPGFGVINIVEPKFSSTVEILMALFKRWRIGIDPTTASILYAGIFAETGGFIFRNTKAETLINAGHLVAAGAPPAEVGERILNQTPNRLRLLSLALATLKVVNGISIISVSRAMFRKTRTTIDETEGFVEIPLQIPEVRISILLKELEDGRTKVSLRSKGRVNVNRIAQRFGGGGHRNAAGFVSDFSLSRTRRDLLQMIQG</sequence>
<dbReference type="Pfam" id="PF02272">
    <property type="entry name" value="DHHA1"/>
    <property type="match status" value="1"/>
</dbReference>
<evidence type="ECO:0000313" key="3">
    <source>
        <dbReference type="EMBL" id="RKX71375.1"/>
    </source>
</evidence>
<reference evidence="3 4" key="1">
    <citation type="submission" date="2018-06" db="EMBL/GenBank/DDBJ databases">
        <title>Extensive metabolic versatility and redundancy in microbially diverse, dynamic hydrothermal sediments.</title>
        <authorList>
            <person name="Dombrowski N."/>
            <person name="Teske A."/>
            <person name="Baker B.J."/>
        </authorList>
    </citation>
    <scope>NUCLEOTIDE SEQUENCE [LARGE SCALE GENOMIC DNA]</scope>
    <source>
        <strain evidence="3">B36_G15</strain>
    </source>
</reference>
<dbReference type="Gene3D" id="3.10.310.30">
    <property type="match status" value="1"/>
</dbReference>
<dbReference type="PANTHER" id="PTHR47618:SF1">
    <property type="entry name" value="BIFUNCTIONAL OLIGORIBONUCLEASE AND PAP PHOSPHATASE NRNA"/>
    <property type="match status" value="1"/>
</dbReference>
<dbReference type="SUPFAM" id="SSF64182">
    <property type="entry name" value="DHH phosphoesterases"/>
    <property type="match status" value="1"/>
</dbReference>
<dbReference type="EMBL" id="QNBE01000010">
    <property type="protein sequence ID" value="RKX71375.1"/>
    <property type="molecule type" value="Genomic_DNA"/>
</dbReference>
<evidence type="ECO:0000259" key="2">
    <source>
        <dbReference type="Pfam" id="PF02272"/>
    </source>
</evidence>
<dbReference type="InterPro" id="IPR038763">
    <property type="entry name" value="DHH_sf"/>
</dbReference>
<dbReference type="AlphaFoldDB" id="A0A660SKK4"/>
<evidence type="ECO:0000259" key="1">
    <source>
        <dbReference type="Pfam" id="PF01368"/>
    </source>
</evidence>
<dbReference type="Gene3D" id="3.90.1640.10">
    <property type="entry name" value="inorganic pyrophosphatase (n-terminal core)"/>
    <property type="match status" value="1"/>
</dbReference>
<organism evidence="3 4">
    <name type="scientific">candidate division WOR-3 bacterium</name>
    <dbReference type="NCBI Taxonomy" id="2052148"/>
    <lineage>
        <taxon>Bacteria</taxon>
        <taxon>Bacteria division WOR-3</taxon>
    </lineage>
</organism>
<dbReference type="Proteomes" id="UP000268469">
    <property type="component" value="Unassembled WGS sequence"/>
</dbReference>
<dbReference type="InterPro" id="IPR051319">
    <property type="entry name" value="Oligoribo/pAp-PDE_c-di-AMP_PDE"/>
</dbReference>
<dbReference type="PANTHER" id="PTHR47618">
    <property type="entry name" value="BIFUNCTIONAL OLIGORIBONUCLEASE AND PAP PHOSPHATASE NRNA"/>
    <property type="match status" value="1"/>
</dbReference>
<name>A0A660SKK4_UNCW3</name>
<comment type="caution">
    <text evidence="3">The sequence shown here is derived from an EMBL/GenBank/DDBJ whole genome shotgun (WGS) entry which is preliminary data.</text>
</comment>
<proteinExistence type="predicted"/>
<dbReference type="InterPro" id="IPR003156">
    <property type="entry name" value="DHHA1_dom"/>
</dbReference>